<keyword evidence="15" id="KW-1185">Reference proteome</keyword>
<feature type="disulfide bond" evidence="9">
    <location>
        <begin position="392"/>
        <end position="426"/>
    </location>
</feature>
<dbReference type="Proteomes" id="UP001303046">
    <property type="component" value="Unassembled WGS sequence"/>
</dbReference>
<keyword evidence="8 9" id="KW-1015">Disulfide bond</keyword>
<keyword evidence="4 10" id="KW-0378">Hydrolase</keyword>
<evidence type="ECO:0000313" key="14">
    <source>
        <dbReference type="EMBL" id="KAK6750079.1"/>
    </source>
</evidence>
<dbReference type="InterPro" id="IPR006026">
    <property type="entry name" value="Peptidase_Metallo"/>
</dbReference>
<dbReference type="PANTHER" id="PTHR10127:SF829">
    <property type="entry name" value="ZINC METALLOPROTEINASE NAS-6"/>
    <property type="match status" value="1"/>
</dbReference>
<dbReference type="EMBL" id="JAVFWL010000004">
    <property type="protein sequence ID" value="KAK6750079.1"/>
    <property type="molecule type" value="Genomic_DNA"/>
</dbReference>
<accession>A0ABR1DHX5</accession>
<dbReference type="Gene3D" id="3.40.390.10">
    <property type="entry name" value="Collagenase (Catalytic Domain)"/>
    <property type="match status" value="1"/>
</dbReference>
<evidence type="ECO:0000256" key="1">
    <source>
        <dbReference type="ARBA" id="ARBA00002657"/>
    </source>
</evidence>
<feature type="binding site" evidence="10">
    <location>
        <position position="264"/>
    </location>
    <ligand>
        <name>Zn(2+)</name>
        <dbReference type="ChEBI" id="CHEBI:29105"/>
        <note>catalytic</note>
    </ligand>
</feature>
<evidence type="ECO:0000256" key="4">
    <source>
        <dbReference type="ARBA" id="ARBA00022801"/>
    </source>
</evidence>
<evidence type="ECO:0000256" key="8">
    <source>
        <dbReference type="ARBA" id="ARBA00023157"/>
    </source>
</evidence>
<name>A0ABR1DHX5_NECAM</name>
<dbReference type="InterPro" id="IPR034035">
    <property type="entry name" value="Astacin-like_dom"/>
</dbReference>
<feature type="domain" description="ShKT" evidence="12">
    <location>
        <begin position="392"/>
        <end position="426"/>
    </location>
</feature>
<dbReference type="PROSITE" id="PS51670">
    <property type="entry name" value="SHKT"/>
    <property type="match status" value="1"/>
</dbReference>
<keyword evidence="3 10" id="KW-0479">Metal-binding</keyword>
<feature type="binding site" evidence="10">
    <location>
        <position position="274"/>
    </location>
    <ligand>
        <name>Zn(2+)</name>
        <dbReference type="ChEBI" id="CHEBI:29105"/>
        <note>catalytic</note>
    </ligand>
</feature>
<gene>
    <name evidence="14" type="primary">Necator_chrIV.g15503</name>
    <name evidence="14" type="ORF">RB195_002208</name>
</gene>
<organism evidence="14 15">
    <name type="scientific">Necator americanus</name>
    <name type="common">Human hookworm</name>
    <dbReference type="NCBI Taxonomy" id="51031"/>
    <lineage>
        <taxon>Eukaryota</taxon>
        <taxon>Metazoa</taxon>
        <taxon>Ecdysozoa</taxon>
        <taxon>Nematoda</taxon>
        <taxon>Chromadorea</taxon>
        <taxon>Rhabditida</taxon>
        <taxon>Rhabditina</taxon>
        <taxon>Rhabditomorpha</taxon>
        <taxon>Strongyloidea</taxon>
        <taxon>Ancylostomatidae</taxon>
        <taxon>Bunostominae</taxon>
        <taxon>Necator</taxon>
    </lineage>
</organism>
<feature type="active site" evidence="10">
    <location>
        <position position="265"/>
    </location>
</feature>
<dbReference type="PANTHER" id="PTHR10127">
    <property type="entry name" value="DISCOIDIN, CUB, EGF, LAMININ , AND ZINC METALLOPROTEASE DOMAIN CONTAINING"/>
    <property type="match status" value="1"/>
</dbReference>
<keyword evidence="7" id="KW-0865">Zymogen</keyword>
<dbReference type="InterPro" id="IPR001506">
    <property type="entry name" value="Peptidase_M12A"/>
</dbReference>
<dbReference type="Gene3D" id="1.10.10.1940">
    <property type="match status" value="1"/>
</dbReference>
<comment type="caution">
    <text evidence="9">Lacks conserved residue(s) required for the propagation of feature annotation.</text>
</comment>
<evidence type="ECO:0000256" key="10">
    <source>
        <dbReference type="PROSITE-ProRule" id="PRU01211"/>
    </source>
</evidence>
<comment type="caution">
    <text evidence="14">The sequence shown here is derived from an EMBL/GenBank/DDBJ whole genome shotgun (WGS) entry which is preliminary data.</text>
</comment>
<dbReference type="InterPro" id="IPR003582">
    <property type="entry name" value="ShKT_dom"/>
</dbReference>
<dbReference type="Pfam" id="PF01400">
    <property type="entry name" value="Astacin"/>
    <property type="match status" value="1"/>
</dbReference>
<evidence type="ECO:0000259" key="12">
    <source>
        <dbReference type="PROSITE" id="PS51670"/>
    </source>
</evidence>
<evidence type="ECO:0000256" key="3">
    <source>
        <dbReference type="ARBA" id="ARBA00022723"/>
    </source>
</evidence>
<evidence type="ECO:0000256" key="7">
    <source>
        <dbReference type="ARBA" id="ARBA00023145"/>
    </source>
</evidence>
<evidence type="ECO:0000256" key="6">
    <source>
        <dbReference type="ARBA" id="ARBA00023049"/>
    </source>
</evidence>
<dbReference type="Pfam" id="PF01549">
    <property type="entry name" value="ShK"/>
    <property type="match status" value="1"/>
</dbReference>
<evidence type="ECO:0000256" key="9">
    <source>
        <dbReference type="PROSITE-ProRule" id="PRU01005"/>
    </source>
</evidence>
<protein>
    <recommendedName>
        <fullName evidence="11">Metalloendopeptidase</fullName>
        <ecNumber evidence="11">3.4.24.-</ecNumber>
    </recommendedName>
</protein>
<dbReference type="SUPFAM" id="SSF55486">
    <property type="entry name" value="Metalloproteases ('zincins'), catalytic domain"/>
    <property type="match status" value="1"/>
</dbReference>
<evidence type="ECO:0000256" key="5">
    <source>
        <dbReference type="ARBA" id="ARBA00022833"/>
    </source>
</evidence>
<feature type="domain" description="Peptidase M12A" evidence="13">
    <location>
        <begin position="174"/>
        <end position="368"/>
    </location>
</feature>
<comment type="cofactor">
    <cofactor evidence="10 11">
        <name>Zn(2+)</name>
        <dbReference type="ChEBI" id="CHEBI:29105"/>
    </cofactor>
    <text evidence="10 11">Binds 1 zinc ion per subunit.</text>
</comment>
<evidence type="ECO:0000313" key="15">
    <source>
        <dbReference type="Proteomes" id="UP001303046"/>
    </source>
</evidence>
<keyword evidence="2 10" id="KW-0645">Protease</keyword>
<evidence type="ECO:0000256" key="11">
    <source>
        <dbReference type="RuleBase" id="RU361183"/>
    </source>
</evidence>
<dbReference type="SMART" id="SM00235">
    <property type="entry name" value="ZnMc"/>
    <property type="match status" value="1"/>
</dbReference>
<dbReference type="InterPro" id="IPR024079">
    <property type="entry name" value="MetalloPept_cat_dom_sf"/>
</dbReference>
<dbReference type="PROSITE" id="PS51864">
    <property type="entry name" value="ASTACIN"/>
    <property type="match status" value="1"/>
</dbReference>
<dbReference type="EC" id="3.4.24.-" evidence="11"/>
<feature type="binding site" evidence="10">
    <location>
        <position position="268"/>
    </location>
    <ligand>
        <name>Zn(2+)</name>
        <dbReference type="ChEBI" id="CHEBI:29105"/>
        <note>catalytic</note>
    </ligand>
</feature>
<comment type="function">
    <text evidence="1">Metalloprotease.</text>
</comment>
<reference evidence="14 15" key="1">
    <citation type="submission" date="2023-08" db="EMBL/GenBank/DDBJ databases">
        <title>A Necator americanus chromosomal reference genome.</title>
        <authorList>
            <person name="Ilik V."/>
            <person name="Petrzelkova K.J."/>
            <person name="Pardy F."/>
            <person name="Fuh T."/>
            <person name="Niatou-Singa F.S."/>
            <person name="Gouil Q."/>
            <person name="Baker L."/>
            <person name="Ritchie M.E."/>
            <person name="Jex A.R."/>
            <person name="Gazzola D."/>
            <person name="Li H."/>
            <person name="Toshio Fujiwara R."/>
            <person name="Zhan B."/>
            <person name="Aroian R.V."/>
            <person name="Pafco B."/>
            <person name="Schwarz E.M."/>
        </authorList>
    </citation>
    <scope>NUCLEOTIDE SEQUENCE [LARGE SCALE GENOMIC DNA]</scope>
    <source>
        <strain evidence="14 15">Aroian</strain>
        <tissue evidence="14">Whole animal</tissue>
    </source>
</reference>
<dbReference type="SMART" id="SM00254">
    <property type="entry name" value="ShKT"/>
    <property type="match status" value="1"/>
</dbReference>
<keyword evidence="6 10" id="KW-0482">Metalloprotease</keyword>
<evidence type="ECO:0000259" key="13">
    <source>
        <dbReference type="PROSITE" id="PS51864"/>
    </source>
</evidence>
<keyword evidence="5 10" id="KW-0862">Zinc</keyword>
<evidence type="ECO:0000256" key="2">
    <source>
        <dbReference type="ARBA" id="ARBA00022670"/>
    </source>
</evidence>
<proteinExistence type="predicted"/>
<dbReference type="PRINTS" id="PR00480">
    <property type="entry name" value="ASTACIN"/>
</dbReference>
<dbReference type="CDD" id="cd04280">
    <property type="entry name" value="ZnMc_astacin_like"/>
    <property type="match status" value="1"/>
</dbReference>
<sequence>MTTVALVMCPHCIEPTDNIHDLPLTVLDVLASKCFRSATHPGSDFRITAVADRFAETLGAGLLHKAQKEPALWVTRRKVGGLSPLAPCLVYGQYVYGLVQPYVQDFLRPRPHHEWINSGKFQGDIDGIDADLFRQPKMRETHTNHRTLTIILCLRCALHPSEHAYKKEGFVFFNALKNKQLTWKDGIIPYVMDPAFSHHEVKLLEKAFASYHKNTCIRFQPRNDEEDYLNIVKGFGCYSQVGRTGGKQEISLGRGCLFHEIIVHELMHSVGFWHEHSRADRDEHIHIRWDNILPGMRSQFDKISASLQDTQGEKYDYRSIMHYDSTAFSRNGRNTIEPVQEGFTEVIGSATDLSHLDIVKINKLYQCASKRKEKPKSSLENAQSVLTSKEKCQDHFVDCPHFSQYCQRASFFFVMKSYCPLTCGHCKLLES</sequence>